<organism evidence="9 10">
    <name type="scientific">Tigriopus californicus</name>
    <name type="common">Marine copepod</name>
    <dbReference type="NCBI Taxonomy" id="6832"/>
    <lineage>
        <taxon>Eukaryota</taxon>
        <taxon>Metazoa</taxon>
        <taxon>Ecdysozoa</taxon>
        <taxon>Arthropoda</taxon>
        <taxon>Crustacea</taxon>
        <taxon>Multicrustacea</taxon>
        <taxon>Hexanauplia</taxon>
        <taxon>Copepoda</taxon>
        <taxon>Harpacticoida</taxon>
        <taxon>Harpacticidae</taxon>
        <taxon>Tigriopus</taxon>
    </lineage>
</organism>
<evidence type="ECO:0000256" key="7">
    <source>
        <dbReference type="SAM" id="SignalP"/>
    </source>
</evidence>
<comment type="subcellular location">
    <subcellularLocation>
        <location evidence="1">Secreted</location>
    </subcellularLocation>
</comment>
<dbReference type="STRING" id="6832.A0A553N7Q3"/>
<evidence type="ECO:0000256" key="1">
    <source>
        <dbReference type="ARBA" id="ARBA00004613"/>
    </source>
</evidence>
<dbReference type="InterPro" id="IPR009003">
    <property type="entry name" value="Peptidase_S1_PA"/>
</dbReference>
<keyword evidence="7" id="KW-0732">Signal</keyword>
<dbReference type="GO" id="GO:0005576">
    <property type="term" value="C:extracellular region"/>
    <property type="evidence" value="ECO:0007669"/>
    <property type="project" value="UniProtKB-SubCell"/>
</dbReference>
<dbReference type="InterPro" id="IPR001254">
    <property type="entry name" value="Trypsin_dom"/>
</dbReference>
<proteinExistence type="predicted"/>
<dbReference type="PROSITE" id="PS50240">
    <property type="entry name" value="TRYPSIN_DOM"/>
    <property type="match status" value="1"/>
</dbReference>
<dbReference type="EMBL" id="VCGU01000459">
    <property type="protein sequence ID" value="TRY61443.1"/>
    <property type="molecule type" value="Genomic_DNA"/>
</dbReference>
<comment type="caution">
    <text evidence="9">The sequence shown here is derived from an EMBL/GenBank/DDBJ whole genome shotgun (WGS) entry which is preliminary data.</text>
</comment>
<dbReference type="PROSITE" id="PS00134">
    <property type="entry name" value="TRYPSIN_HIS"/>
    <property type="match status" value="1"/>
</dbReference>
<feature type="domain" description="Peptidase S1" evidence="8">
    <location>
        <begin position="42"/>
        <end position="275"/>
    </location>
</feature>
<evidence type="ECO:0000259" key="8">
    <source>
        <dbReference type="PROSITE" id="PS50240"/>
    </source>
</evidence>
<gene>
    <name evidence="9" type="ORF">TCAL_06246</name>
</gene>
<keyword evidence="5" id="KW-0720">Serine protease</keyword>
<dbReference type="PRINTS" id="PR00722">
    <property type="entry name" value="CHYMOTRYPSIN"/>
</dbReference>
<dbReference type="SUPFAM" id="SSF50494">
    <property type="entry name" value="Trypsin-like serine proteases"/>
    <property type="match status" value="1"/>
</dbReference>
<keyword evidence="2" id="KW-0964">Secreted</keyword>
<dbReference type="Proteomes" id="UP000318571">
    <property type="component" value="Chromosome 8"/>
</dbReference>
<dbReference type="PANTHER" id="PTHR24252:SF7">
    <property type="entry name" value="HYALIN"/>
    <property type="match status" value="1"/>
</dbReference>
<accession>A0A553N7Q3</accession>
<dbReference type="GO" id="GO:0006508">
    <property type="term" value="P:proteolysis"/>
    <property type="evidence" value="ECO:0007669"/>
    <property type="project" value="UniProtKB-KW"/>
</dbReference>
<protein>
    <recommendedName>
        <fullName evidence="8">Peptidase S1 domain-containing protein</fullName>
    </recommendedName>
</protein>
<dbReference type="SMART" id="SM00020">
    <property type="entry name" value="Tryp_SPc"/>
    <property type="match status" value="1"/>
</dbReference>
<keyword evidence="4" id="KW-0378">Hydrolase</keyword>
<evidence type="ECO:0000256" key="5">
    <source>
        <dbReference type="ARBA" id="ARBA00022825"/>
    </source>
</evidence>
<keyword evidence="10" id="KW-1185">Reference proteome</keyword>
<dbReference type="GO" id="GO:0004252">
    <property type="term" value="F:serine-type endopeptidase activity"/>
    <property type="evidence" value="ECO:0007669"/>
    <property type="project" value="InterPro"/>
</dbReference>
<dbReference type="Gene3D" id="2.40.10.10">
    <property type="entry name" value="Trypsin-like serine proteases"/>
    <property type="match status" value="1"/>
</dbReference>
<keyword evidence="3" id="KW-0645">Protease</keyword>
<evidence type="ECO:0000313" key="10">
    <source>
        <dbReference type="Proteomes" id="UP000318571"/>
    </source>
</evidence>
<evidence type="ECO:0000256" key="3">
    <source>
        <dbReference type="ARBA" id="ARBA00022670"/>
    </source>
</evidence>
<dbReference type="OrthoDB" id="10059102at2759"/>
<feature type="signal peptide" evidence="7">
    <location>
        <begin position="1"/>
        <end position="19"/>
    </location>
</feature>
<sequence>MKVTHLICAILLFLVWAEARLSSEVWEDEMEDIEDLLAEGKIVGGKNATRGQFPFVVGLWRSNTRHPFCGGSLISDRFVLTAAHCVKRERLSSFKVVTGDLDLNTVEPEEHIWRVCKIKIHPYYSSHDVKNDIALLKLCLKVRLSYAVQPIALSERRNAVQAGDRTTVAGWGVLSEGGRLSTILKYVPVEIFTESECQRAYPWVTKNQLCAGIKQGGKDSCQGDSGGPLWWIDPDSRVRRLVGIVSNGKGCARKRFPGVYTKVSAYFDWILETMASGL</sequence>
<evidence type="ECO:0000256" key="6">
    <source>
        <dbReference type="ARBA" id="ARBA00023157"/>
    </source>
</evidence>
<evidence type="ECO:0000313" key="9">
    <source>
        <dbReference type="EMBL" id="TRY61443.1"/>
    </source>
</evidence>
<dbReference type="FunFam" id="2.40.10.10:FF:000015">
    <property type="entry name" value="Atrial natriuretic peptide-converting enzyme"/>
    <property type="match status" value="1"/>
</dbReference>
<feature type="chain" id="PRO_5021860579" description="Peptidase S1 domain-containing protein" evidence="7">
    <location>
        <begin position="20"/>
        <end position="278"/>
    </location>
</feature>
<dbReference type="PANTHER" id="PTHR24252">
    <property type="entry name" value="ACROSIN-RELATED"/>
    <property type="match status" value="1"/>
</dbReference>
<dbReference type="InterPro" id="IPR043504">
    <property type="entry name" value="Peptidase_S1_PA_chymotrypsin"/>
</dbReference>
<keyword evidence="6" id="KW-1015">Disulfide bond</keyword>
<dbReference type="Pfam" id="PF00089">
    <property type="entry name" value="Trypsin"/>
    <property type="match status" value="1"/>
</dbReference>
<dbReference type="AlphaFoldDB" id="A0A553N7Q3"/>
<reference evidence="9 10" key="1">
    <citation type="journal article" date="2018" name="Nat. Ecol. Evol.">
        <title>Genomic signatures of mitonuclear coevolution across populations of Tigriopus californicus.</title>
        <authorList>
            <person name="Barreto F.S."/>
            <person name="Watson E.T."/>
            <person name="Lima T.G."/>
            <person name="Willett C.S."/>
            <person name="Edmands S."/>
            <person name="Li W."/>
            <person name="Burton R.S."/>
        </authorList>
    </citation>
    <scope>NUCLEOTIDE SEQUENCE [LARGE SCALE GENOMIC DNA]</scope>
    <source>
        <strain evidence="9 10">San Diego</strain>
    </source>
</reference>
<dbReference type="InterPro" id="IPR018114">
    <property type="entry name" value="TRYPSIN_HIS"/>
</dbReference>
<dbReference type="CDD" id="cd00190">
    <property type="entry name" value="Tryp_SPc"/>
    <property type="match status" value="1"/>
</dbReference>
<evidence type="ECO:0000256" key="2">
    <source>
        <dbReference type="ARBA" id="ARBA00022525"/>
    </source>
</evidence>
<evidence type="ECO:0000256" key="4">
    <source>
        <dbReference type="ARBA" id="ARBA00022801"/>
    </source>
</evidence>
<dbReference type="InterPro" id="IPR001314">
    <property type="entry name" value="Peptidase_S1A"/>
</dbReference>
<name>A0A553N7Q3_TIGCA</name>